<name>A0A2Z5JML5_STRAR</name>
<keyword evidence="3 4" id="KW-0732">Signal</keyword>
<dbReference type="RefSeq" id="WP_114248066.1">
    <property type="nucleotide sequence ID" value="NZ_CP027306.1"/>
</dbReference>
<evidence type="ECO:0000313" key="6">
    <source>
        <dbReference type="EMBL" id="AXE81661.1"/>
    </source>
</evidence>
<evidence type="ECO:0000259" key="5">
    <source>
        <dbReference type="Pfam" id="PF00496"/>
    </source>
</evidence>
<dbReference type="EMBL" id="CP027306">
    <property type="protein sequence ID" value="AXE81661.1"/>
    <property type="molecule type" value="Genomic_DNA"/>
</dbReference>
<protein>
    <submittedName>
        <fullName evidence="6">ABC transporter substrate-binding protein</fullName>
    </submittedName>
</protein>
<dbReference type="Gene3D" id="3.10.105.10">
    <property type="entry name" value="Dipeptide-binding Protein, Domain 3"/>
    <property type="match status" value="1"/>
</dbReference>
<dbReference type="InterPro" id="IPR000914">
    <property type="entry name" value="SBP_5_dom"/>
</dbReference>
<dbReference type="GO" id="GO:1904680">
    <property type="term" value="F:peptide transmembrane transporter activity"/>
    <property type="evidence" value="ECO:0007669"/>
    <property type="project" value="TreeGrafter"/>
</dbReference>
<dbReference type="CDD" id="cd00995">
    <property type="entry name" value="PBP2_NikA_DppA_OppA_like"/>
    <property type="match status" value="1"/>
</dbReference>
<dbReference type="KEGG" id="sata:C5746_37285"/>
<proteinExistence type="inferred from homology"/>
<dbReference type="GeneID" id="95523979"/>
<dbReference type="Proteomes" id="UP000252698">
    <property type="component" value="Chromosome"/>
</dbReference>
<comment type="similarity">
    <text evidence="1">Belongs to the bacterial solute-binding protein 5 family.</text>
</comment>
<dbReference type="InterPro" id="IPR030678">
    <property type="entry name" value="Peptide/Ni-bd"/>
</dbReference>
<feature type="chain" id="PRO_5039191559" evidence="4">
    <location>
        <begin position="36"/>
        <end position="536"/>
    </location>
</feature>
<dbReference type="GO" id="GO:0042597">
    <property type="term" value="C:periplasmic space"/>
    <property type="evidence" value="ECO:0007669"/>
    <property type="project" value="UniProtKB-ARBA"/>
</dbReference>
<organism evidence="6 7">
    <name type="scientific">Streptomyces atratus</name>
    <dbReference type="NCBI Taxonomy" id="1893"/>
    <lineage>
        <taxon>Bacteria</taxon>
        <taxon>Bacillati</taxon>
        <taxon>Actinomycetota</taxon>
        <taxon>Actinomycetes</taxon>
        <taxon>Kitasatosporales</taxon>
        <taxon>Streptomycetaceae</taxon>
        <taxon>Streptomyces</taxon>
    </lineage>
</organism>
<dbReference type="InterPro" id="IPR039424">
    <property type="entry name" value="SBP_5"/>
</dbReference>
<feature type="domain" description="Solute-binding protein family 5" evidence="5">
    <location>
        <begin position="91"/>
        <end position="451"/>
    </location>
</feature>
<dbReference type="Pfam" id="PF00496">
    <property type="entry name" value="SBP_bac_5"/>
    <property type="match status" value="1"/>
</dbReference>
<dbReference type="GO" id="GO:0015833">
    <property type="term" value="P:peptide transport"/>
    <property type="evidence" value="ECO:0007669"/>
    <property type="project" value="TreeGrafter"/>
</dbReference>
<dbReference type="PIRSF" id="PIRSF002741">
    <property type="entry name" value="MppA"/>
    <property type="match status" value="1"/>
</dbReference>
<dbReference type="GO" id="GO:0043190">
    <property type="term" value="C:ATP-binding cassette (ABC) transporter complex"/>
    <property type="evidence" value="ECO:0007669"/>
    <property type="project" value="InterPro"/>
</dbReference>
<dbReference type="PANTHER" id="PTHR30290:SF9">
    <property type="entry name" value="OLIGOPEPTIDE-BINDING PROTEIN APPA"/>
    <property type="match status" value="1"/>
</dbReference>
<evidence type="ECO:0000256" key="1">
    <source>
        <dbReference type="ARBA" id="ARBA00005695"/>
    </source>
</evidence>
<gene>
    <name evidence="6" type="ORF">C5746_37285</name>
</gene>
<feature type="signal peptide" evidence="4">
    <location>
        <begin position="1"/>
        <end position="35"/>
    </location>
</feature>
<accession>A0A2Z5JML5</accession>
<evidence type="ECO:0000256" key="2">
    <source>
        <dbReference type="ARBA" id="ARBA00022448"/>
    </source>
</evidence>
<keyword evidence="2" id="KW-0813">Transport</keyword>
<evidence type="ECO:0000256" key="4">
    <source>
        <dbReference type="SAM" id="SignalP"/>
    </source>
</evidence>
<dbReference type="SUPFAM" id="SSF53850">
    <property type="entry name" value="Periplasmic binding protein-like II"/>
    <property type="match status" value="1"/>
</dbReference>
<sequence>MASTAGTETSSRTTRRTRSAAAVATVLGLVATAAACGGGSSADGGEGATVVLAVAADPGTLSPTTALAGTAISMNSFAYDTLVHFAADGALVPGVAENWSATSTTAQFTIRSGVTCEDGSPLTADDVAAEYNHIADPKNQSPMLGLSVPVTAVAKADRASRTVTVTTTKPAPFIVQMARLLPLLCKKSLAAPDALAKATDASGPYRLTEAVPGDHYTYVKRDGYAWGPRGSTGAGLPGKLVFKVVANESTAANLLMAGQINGALIGGADQERLDAAGVKNESIEALFGQFLFNQAAGRPGADPAVRKALVSALDLKQLGNVATGGKGKPATAIGETAPTPCTGDTVTGNLPGHDPAQAAAALTAAGWAKTGDTWTKDGKPLTVGLGYPTNQGAQVASAVELAVQQWTSFGVKASAKPTGSSSILSTLSGGDWDVAWAPIGVTLPDQLTQFYDGPPPPEGNNFGSITNADYHRLAAQASARTGASGCALWEAADAALVKDVDIVPIVSRPLRYYGKGITFKVDGAGIIPSTLRRSAG</sequence>
<dbReference type="Gene3D" id="3.40.190.10">
    <property type="entry name" value="Periplasmic binding protein-like II"/>
    <property type="match status" value="1"/>
</dbReference>
<evidence type="ECO:0000313" key="7">
    <source>
        <dbReference type="Proteomes" id="UP000252698"/>
    </source>
</evidence>
<dbReference type="PANTHER" id="PTHR30290">
    <property type="entry name" value="PERIPLASMIC BINDING COMPONENT OF ABC TRANSPORTER"/>
    <property type="match status" value="1"/>
</dbReference>
<evidence type="ECO:0000256" key="3">
    <source>
        <dbReference type="ARBA" id="ARBA00022729"/>
    </source>
</evidence>
<dbReference type="AlphaFoldDB" id="A0A2Z5JML5"/>
<reference evidence="6 7" key="1">
    <citation type="journal article" date="2018" name="Front. Microbiol.">
        <title>Genome Sequencing of Streptomyces atratus SCSIOZH16 and Activation Production of Nocardamine via Metabolic Engineering.</title>
        <authorList>
            <person name="Li Y."/>
            <person name="Zhang C."/>
            <person name="Liu C."/>
            <person name="Ju J."/>
            <person name="Ma J."/>
        </authorList>
    </citation>
    <scope>NUCLEOTIDE SEQUENCE [LARGE SCALE GENOMIC DNA]</scope>
    <source>
        <strain evidence="6 7">SCSIO_ZH16</strain>
    </source>
</reference>